<comment type="caution">
    <text evidence="1">The sequence shown here is derived from an EMBL/GenBank/DDBJ whole genome shotgun (WGS) entry which is preliminary data.</text>
</comment>
<evidence type="ECO:0000313" key="1">
    <source>
        <dbReference type="EMBL" id="KAG5391955.1"/>
    </source>
</evidence>
<reference evidence="1 2" key="1">
    <citation type="submission" date="2021-03" db="EMBL/GenBank/DDBJ databases">
        <authorList>
            <person name="King G.J."/>
            <person name="Bancroft I."/>
            <person name="Baten A."/>
            <person name="Bloomfield J."/>
            <person name="Borpatragohain P."/>
            <person name="He Z."/>
            <person name="Irish N."/>
            <person name="Irwin J."/>
            <person name="Liu K."/>
            <person name="Mauleon R.P."/>
            <person name="Moore J."/>
            <person name="Morris R."/>
            <person name="Ostergaard L."/>
            <person name="Wang B."/>
            <person name="Wells R."/>
        </authorList>
    </citation>
    <scope>NUCLEOTIDE SEQUENCE [LARGE SCALE GENOMIC DNA]</scope>
    <source>
        <strain evidence="1">R-o-18</strain>
        <tissue evidence="1">Leaf</tissue>
    </source>
</reference>
<sequence length="76" mass="9046">MEPQVDKQAHLDHKFLMRIIIIMNDTLHLPQPTGYWPFQFPAENRTQFPAKTDVERAIKDKKKSYSEKSQNIVDYQ</sequence>
<evidence type="ECO:0000313" key="2">
    <source>
        <dbReference type="Proteomes" id="UP000823674"/>
    </source>
</evidence>
<accession>A0ABQ7M0W2</accession>
<keyword evidence="2" id="KW-1185">Reference proteome</keyword>
<protein>
    <submittedName>
        <fullName evidence="1">Uncharacterized protein</fullName>
    </submittedName>
</protein>
<name>A0ABQ7M0W2_BRACM</name>
<gene>
    <name evidence="1" type="primary">A06p010460.1_BraROA</name>
    <name evidence="1" type="ORF">IGI04_021918</name>
</gene>
<dbReference type="Proteomes" id="UP000823674">
    <property type="component" value="Chromosome A06"/>
</dbReference>
<proteinExistence type="predicted"/>
<dbReference type="EMBL" id="JADBGQ010000006">
    <property type="protein sequence ID" value="KAG5391955.1"/>
    <property type="molecule type" value="Genomic_DNA"/>
</dbReference>
<organism evidence="1 2">
    <name type="scientific">Brassica rapa subsp. trilocularis</name>
    <dbReference type="NCBI Taxonomy" id="1813537"/>
    <lineage>
        <taxon>Eukaryota</taxon>
        <taxon>Viridiplantae</taxon>
        <taxon>Streptophyta</taxon>
        <taxon>Embryophyta</taxon>
        <taxon>Tracheophyta</taxon>
        <taxon>Spermatophyta</taxon>
        <taxon>Magnoliopsida</taxon>
        <taxon>eudicotyledons</taxon>
        <taxon>Gunneridae</taxon>
        <taxon>Pentapetalae</taxon>
        <taxon>rosids</taxon>
        <taxon>malvids</taxon>
        <taxon>Brassicales</taxon>
        <taxon>Brassicaceae</taxon>
        <taxon>Brassiceae</taxon>
        <taxon>Brassica</taxon>
    </lineage>
</organism>